<keyword evidence="3" id="KW-1185">Reference proteome</keyword>
<proteinExistence type="predicted"/>
<dbReference type="AlphaFoldDB" id="A0A9E2S807"/>
<keyword evidence="1" id="KW-1133">Transmembrane helix</keyword>
<name>A0A9E2S807_9BACT</name>
<evidence type="ECO:0000256" key="1">
    <source>
        <dbReference type="SAM" id="Phobius"/>
    </source>
</evidence>
<accession>A0A9E2S807</accession>
<evidence type="ECO:0000313" key="3">
    <source>
        <dbReference type="Proteomes" id="UP000812270"/>
    </source>
</evidence>
<keyword evidence="1" id="KW-0472">Membrane</keyword>
<organism evidence="2 3">
    <name type="scientific">Pinibacter aurantiacus</name>
    <dbReference type="NCBI Taxonomy" id="2851599"/>
    <lineage>
        <taxon>Bacteria</taxon>
        <taxon>Pseudomonadati</taxon>
        <taxon>Bacteroidota</taxon>
        <taxon>Chitinophagia</taxon>
        <taxon>Chitinophagales</taxon>
        <taxon>Chitinophagaceae</taxon>
        <taxon>Pinibacter</taxon>
    </lineage>
</organism>
<protein>
    <submittedName>
        <fullName evidence="2">Uncharacterized protein</fullName>
    </submittedName>
</protein>
<dbReference type="Proteomes" id="UP000812270">
    <property type="component" value="Unassembled WGS sequence"/>
</dbReference>
<gene>
    <name evidence="2" type="ORF">KTO63_09155</name>
</gene>
<keyword evidence="1" id="KW-0812">Transmembrane</keyword>
<dbReference type="EMBL" id="JAHSPG010000004">
    <property type="protein sequence ID" value="MBV4357312.1"/>
    <property type="molecule type" value="Genomic_DNA"/>
</dbReference>
<comment type="caution">
    <text evidence="2">The sequence shown here is derived from an EMBL/GenBank/DDBJ whole genome shotgun (WGS) entry which is preliminary data.</text>
</comment>
<evidence type="ECO:0000313" key="2">
    <source>
        <dbReference type="EMBL" id="MBV4357312.1"/>
    </source>
</evidence>
<feature type="transmembrane region" description="Helical" evidence="1">
    <location>
        <begin position="49"/>
        <end position="68"/>
    </location>
</feature>
<reference evidence="2" key="1">
    <citation type="submission" date="2021-06" db="EMBL/GenBank/DDBJ databases">
        <authorList>
            <person name="Huq M.A."/>
        </authorList>
    </citation>
    <scope>NUCLEOTIDE SEQUENCE</scope>
    <source>
        <strain evidence="2">MAH-26</strain>
    </source>
</reference>
<dbReference type="RefSeq" id="WP_217790956.1">
    <property type="nucleotide sequence ID" value="NZ_JAHSPG010000004.1"/>
</dbReference>
<sequence>MLKLFKRKRTVLLSTHPIVSKAVSLISKHARDFAKWLQEQTKTWSKWEWQILLFIFCTVVFLVCGQIIRGSLKEPVIILIPEVRIRPLQHYRPEEMKSNSIIILDNLTRYKKFLDSLRTHDRIQYSLITSANPGLIDSLNQLIDLYQTQIK</sequence>